<dbReference type="Proteomes" id="UP001501333">
    <property type="component" value="Unassembled WGS sequence"/>
</dbReference>
<proteinExistence type="predicted"/>
<gene>
    <name evidence="2" type="ORF">GCM10022250_25860</name>
</gene>
<evidence type="ECO:0000313" key="3">
    <source>
        <dbReference type="Proteomes" id="UP001501333"/>
    </source>
</evidence>
<reference evidence="3" key="1">
    <citation type="journal article" date="2019" name="Int. J. Syst. Evol. Microbiol.">
        <title>The Global Catalogue of Microorganisms (GCM) 10K type strain sequencing project: providing services to taxonomists for standard genome sequencing and annotation.</title>
        <authorList>
            <consortium name="The Broad Institute Genomics Platform"/>
            <consortium name="The Broad Institute Genome Sequencing Center for Infectious Disease"/>
            <person name="Wu L."/>
            <person name="Ma J."/>
        </authorList>
    </citation>
    <scope>NUCLEOTIDE SEQUENCE [LARGE SCALE GENOMIC DNA]</scope>
    <source>
        <strain evidence="3">JCM 17386</strain>
    </source>
</reference>
<keyword evidence="1" id="KW-0472">Membrane</keyword>
<evidence type="ECO:0000256" key="1">
    <source>
        <dbReference type="SAM" id="Phobius"/>
    </source>
</evidence>
<name>A0ABP7Y9Z1_9FLAO</name>
<keyword evidence="3" id="KW-1185">Reference proteome</keyword>
<organism evidence="2 3">
    <name type="scientific">Flavobacterium chungbukense</name>
    <dbReference type="NCBI Taxonomy" id="877464"/>
    <lineage>
        <taxon>Bacteria</taxon>
        <taxon>Pseudomonadati</taxon>
        <taxon>Bacteroidota</taxon>
        <taxon>Flavobacteriia</taxon>
        <taxon>Flavobacteriales</taxon>
        <taxon>Flavobacteriaceae</taxon>
        <taxon>Flavobacterium</taxon>
    </lineage>
</organism>
<dbReference type="EMBL" id="BAABAO010000010">
    <property type="protein sequence ID" value="GAA4132748.1"/>
    <property type="molecule type" value="Genomic_DNA"/>
</dbReference>
<protein>
    <submittedName>
        <fullName evidence="2">Uncharacterized protein</fullName>
    </submittedName>
</protein>
<feature type="transmembrane region" description="Helical" evidence="1">
    <location>
        <begin position="6"/>
        <end position="24"/>
    </location>
</feature>
<evidence type="ECO:0000313" key="2">
    <source>
        <dbReference type="EMBL" id="GAA4132748.1"/>
    </source>
</evidence>
<accession>A0ABP7Y9Z1</accession>
<sequence length="126" mass="14568">MKNSKIVIIMMILGLIFSIYFFSVDSKSQKELIEINTATSVKMKIKVAYNERGIYILNDKFFVRSATYILGNDYSISKDKAIWRPTNKKYIPSISDISAPFEIYKNKNSDTLTLIKDNKKIILLLE</sequence>
<keyword evidence="1" id="KW-1133">Transmembrane helix</keyword>
<keyword evidence="1" id="KW-0812">Transmembrane</keyword>
<comment type="caution">
    <text evidence="2">The sequence shown here is derived from an EMBL/GenBank/DDBJ whole genome shotgun (WGS) entry which is preliminary data.</text>
</comment>
<dbReference type="RefSeq" id="WP_229354288.1">
    <property type="nucleotide sequence ID" value="NZ_BAABAO010000010.1"/>
</dbReference>